<dbReference type="Gene3D" id="3.40.630.30">
    <property type="match status" value="1"/>
</dbReference>
<reference evidence="1 2" key="1">
    <citation type="submission" date="2017-06" db="EMBL/GenBank/DDBJ databases">
        <title>Genome sequencing of cyanobaciteial culture collection at National Institute for Environmental Studies (NIES).</title>
        <authorList>
            <person name="Hirose Y."/>
            <person name="Shimura Y."/>
            <person name="Fujisawa T."/>
            <person name="Nakamura Y."/>
            <person name="Kawachi M."/>
        </authorList>
    </citation>
    <scope>NUCLEOTIDE SEQUENCE [LARGE SCALE GENOMIC DNA]</scope>
    <source>
        <strain evidence="1 2">NIES-267</strain>
    </source>
</reference>
<sequence length="130" mass="15303">MTVEIRLANSEQRYIIQNMWSAYMHDLSQYRNLLPNKHGLFEDDEISTYTAENFMSEWWNHPDKTFAFIPYVEERTAGFALVASPPLVDGEADKVMTDFFLLHSYRRKGIGQLIATQIFREHPNFAKLRL</sequence>
<proteinExistence type="predicted"/>
<evidence type="ECO:0000313" key="1">
    <source>
        <dbReference type="EMBL" id="BAY81195.1"/>
    </source>
</evidence>
<dbReference type="Proteomes" id="UP000218418">
    <property type="component" value="Chromosome"/>
</dbReference>
<organism evidence="1 2">
    <name type="scientific">Calothrix parasitica NIES-267</name>
    <dbReference type="NCBI Taxonomy" id="1973488"/>
    <lineage>
        <taxon>Bacteria</taxon>
        <taxon>Bacillati</taxon>
        <taxon>Cyanobacteriota</taxon>
        <taxon>Cyanophyceae</taxon>
        <taxon>Nostocales</taxon>
        <taxon>Calotrichaceae</taxon>
        <taxon>Calothrix</taxon>
    </lineage>
</organism>
<dbReference type="InterPro" id="IPR016181">
    <property type="entry name" value="Acyl_CoA_acyltransferase"/>
</dbReference>
<dbReference type="AlphaFoldDB" id="A0A1Z4LIY4"/>
<dbReference type="OrthoDB" id="8479334at2"/>
<accession>A0A1Z4LIY4</accession>
<gene>
    <name evidence="1" type="ORF">NIES267_06700</name>
</gene>
<keyword evidence="2" id="KW-1185">Reference proteome</keyword>
<evidence type="ECO:0000313" key="2">
    <source>
        <dbReference type="Proteomes" id="UP000218418"/>
    </source>
</evidence>
<protein>
    <recommendedName>
        <fullName evidence="3">N-acetyltransferase domain-containing protein</fullName>
    </recommendedName>
</protein>
<name>A0A1Z4LIY4_9CYAN</name>
<dbReference type="SUPFAM" id="SSF55729">
    <property type="entry name" value="Acyl-CoA N-acyltransferases (Nat)"/>
    <property type="match status" value="1"/>
</dbReference>
<evidence type="ECO:0008006" key="3">
    <source>
        <dbReference type="Google" id="ProtNLM"/>
    </source>
</evidence>
<dbReference type="EMBL" id="AP018227">
    <property type="protein sequence ID" value="BAY81195.1"/>
    <property type="molecule type" value="Genomic_DNA"/>
</dbReference>